<dbReference type="Proteomes" id="UP000554482">
    <property type="component" value="Unassembled WGS sequence"/>
</dbReference>
<name>A0A7J6VGP2_THATH</name>
<organism evidence="1 2">
    <name type="scientific">Thalictrum thalictroides</name>
    <name type="common">Rue-anemone</name>
    <name type="synonym">Anemone thalictroides</name>
    <dbReference type="NCBI Taxonomy" id="46969"/>
    <lineage>
        <taxon>Eukaryota</taxon>
        <taxon>Viridiplantae</taxon>
        <taxon>Streptophyta</taxon>
        <taxon>Embryophyta</taxon>
        <taxon>Tracheophyta</taxon>
        <taxon>Spermatophyta</taxon>
        <taxon>Magnoliopsida</taxon>
        <taxon>Ranunculales</taxon>
        <taxon>Ranunculaceae</taxon>
        <taxon>Thalictroideae</taxon>
        <taxon>Thalictrum</taxon>
    </lineage>
</organism>
<evidence type="ECO:0000313" key="1">
    <source>
        <dbReference type="EMBL" id="KAF5183375.1"/>
    </source>
</evidence>
<dbReference type="EMBL" id="JABWDY010033513">
    <property type="protein sequence ID" value="KAF5183375.1"/>
    <property type="molecule type" value="Genomic_DNA"/>
</dbReference>
<gene>
    <name evidence="1" type="ORF">FRX31_027038</name>
</gene>
<sequence>MIRECKWIPPAPSIIKANTDVQLLLKIAGMGIVFRDSTCNFRLVAWQNLRDVGSYDANISALGIAVLRAFQSSKPALENET</sequence>
<dbReference type="AlphaFoldDB" id="A0A7J6VGP2"/>
<keyword evidence="2" id="KW-1185">Reference proteome</keyword>
<evidence type="ECO:0000313" key="2">
    <source>
        <dbReference type="Proteomes" id="UP000554482"/>
    </source>
</evidence>
<proteinExistence type="predicted"/>
<reference evidence="1 2" key="1">
    <citation type="submission" date="2020-06" db="EMBL/GenBank/DDBJ databases">
        <title>Transcriptomic and genomic resources for Thalictrum thalictroides and T. hernandezii: Facilitating candidate gene discovery in an emerging model plant lineage.</title>
        <authorList>
            <person name="Arias T."/>
            <person name="Riano-Pachon D.M."/>
            <person name="Di Stilio V.S."/>
        </authorList>
    </citation>
    <scope>NUCLEOTIDE SEQUENCE [LARGE SCALE GENOMIC DNA]</scope>
    <source>
        <strain evidence="2">cv. WT478/WT964</strain>
        <tissue evidence="1">Leaves</tissue>
    </source>
</reference>
<comment type="caution">
    <text evidence="1">The sequence shown here is derived from an EMBL/GenBank/DDBJ whole genome shotgun (WGS) entry which is preliminary data.</text>
</comment>
<accession>A0A7J6VGP2</accession>
<protein>
    <submittedName>
        <fullName evidence="1">Uncharacterized protein</fullName>
    </submittedName>
</protein>